<evidence type="ECO:0000313" key="1">
    <source>
        <dbReference type="EMBL" id="MBD1381829.1"/>
    </source>
</evidence>
<organism evidence="1 2">
    <name type="scientific">Metabacillus arenae</name>
    <dbReference type="NCBI Taxonomy" id="2771434"/>
    <lineage>
        <taxon>Bacteria</taxon>
        <taxon>Bacillati</taxon>
        <taxon>Bacillota</taxon>
        <taxon>Bacilli</taxon>
        <taxon>Bacillales</taxon>
        <taxon>Bacillaceae</taxon>
        <taxon>Metabacillus</taxon>
    </lineage>
</organism>
<comment type="caution">
    <text evidence="1">The sequence shown here is derived from an EMBL/GenBank/DDBJ whole genome shotgun (WGS) entry which is preliminary data.</text>
</comment>
<accession>A0A926S2B0</accession>
<gene>
    <name evidence="1" type="ORF">IC621_16480</name>
</gene>
<dbReference type="EMBL" id="JACXAI010000022">
    <property type="protein sequence ID" value="MBD1381829.1"/>
    <property type="molecule type" value="Genomic_DNA"/>
</dbReference>
<proteinExistence type="predicted"/>
<keyword evidence="2" id="KW-1185">Reference proteome</keyword>
<dbReference type="Proteomes" id="UP000626844">
    <property type="component" value="Unassembled WGS sequence"/>
</dbReference>
<name>A0A926S2B0_9BACI</name>
<dbReference type="RefSeq" id="WP_191159424.1">
    <property type="nucleotide sequence ID" value="NZ_JACXAI010000022.1"/>
</dbReference>
<protein>
    <submittedName>
        <fullName evidence="1">Uncharacterized protein</fullName>
    </submittedName>
</protein>
<reference evidence="1" key="1">
    <citation type="submission" date="2020-09" db="EMBL/GenBank/DDBJ databases">
        <title>A novel bacterium of genus Bacillus, isolated from South China Sea.</title>
        <authorList>
            <person name="Huang H."/>
            <person name="Mo K."/>
            <person name="Hu Y."/>
        </authorList>
    </citation>
    <scope>NUCLEOTIDE SEQUENCE</scope>
    <source>
        <strain evidence="1">IB182487</strain>
    </source>
</reference>
<sequence>MITVFLYRTFSIVNLPKEKSVAIINLIVIPIGTETPSISKYDIQNK</sequence>
<evidence type="ECO:0000313" key="2">
    <source>
        <dbReference type="Proteomes" id="UP000626844"/>
    </source>
</evidence>
<dbReference type="AlphaFoldDB" id="A0A926S2B0"/>